<dbReference type="PANTHER" id="PTHR43671:SF98">
    <property type="entry name" value="SERINE_THREONINE-PROTEIN KINASE NEK11"/>
    <property type="match status" value="1"/>
</dbReference>
<dbReference type="Pfam" id="PF00069">
    <property type="entry name" value="Pkinase"/>
    <property type="match status" value="1"/>
</dbReference>
<evidence type="ECO:0000256" key="6">
    <source>
        <dbReference type="ARBA" id="ARBA00022840"/>
    </source>
</evidence>
<comment type="catalytic activity">
    <reaction evidence="7">
        <text>L-threonyl-[protein] + ATP = O-phospho-L-threonyl-[protein] + ADP + H(+)</text>
        <dbReference type="Rhea" id="RHEA:46608"/>
        <dbReference type="Rhea" id="RHEA-COMP:11060"/>
        <dbReference type="Rhea" id="RHEA-COMP:11605"/>
        <dbReference type="ChEBI" id="CHEBI:15378"/>
        <dbReference type="ChEBI" id="CHEBI:30013"/>
        <dbReference type="ChEBI" id="CHEBI:30616"/>
        <dbReference type="ChEBI" id="CHEBI:61977"/>
        <dbReference type="ChEBI" id="CHEBI:456216"/>
        <dbReference type="EC" id="2.7.11.1"/>
    </reaction>
</comment>
<keyword evidence="5 10" id="KW-0418">Kinase</keyword>
<keyword evidence="11" id="KW-1185">Reference proteome</keyword>
<dbReference type="AlphaFoldDB" id="A0A3M7LYB9"/>
<evidence type="ECO:0000313" key="10">
    <source>
        <dbReference type="EMBL" id="RMZ67174.1"/>
    </source>
</evidence>
<sequence>MELERASVITNLQYDRIRSVQAAGNFHKAIWLLRHRMSGKLAMRKEFTPDDVRSGFAAREINHLRRLRLCQNICTYREHELNIASGTGAVVMDVYEYGDLWGLLERHIAQALMFPEAFIWHVFKSLAAALLHMQRGNPPVSHTNFDWIVHVDLYPRNIFLGLPTSHHPSWPRVVIGDFGSSVSRTQSTPNFELRQQPDFRPPEQCFPRSDVYQLGLVIVALCRLTTQPKHSLGFFPTFQKPAGEMYSEGLNNVLRKCLEVNYAARIHTLGLVQTIHRNFLGGGSMHQLLIGERVY</sequence>
<dbReference type="GO" id="GO:0005524">
    <property type="term" value="F:ATP binding"/>
    <property type="evidence" value="ECO:0007669"/>
    <property type="project" value="UniProtKB-KW"/>
</dbReference>
<keyword evidence="2" id="KW-0723">Serine/threonine-protein kinase</keyword>
<dbReference type="InterPro" id="IPR011009">
    <property type="entry name" value="Kinase-like_dom_sf"/>
</dbReference>
<gene>
    <name evidence="10" type="ORF">GMOD_00001061</name>
</gene>
<organism evidence="10 11">
    <name type="scientific">Pyrenophora seminiperda CCB06</name>
    <dbReference type="NCBI Taxonomy" id="1302712"/>
    <lineage>
        <taxon>Eukaryota</taxon>
        <taxon>Fungi</taxon>
        <taxon>Dikarya</taxon>
        <taxon>Ascomycota</taxon>
        <taxon>Pezizomycotina</taxon>
        <taxon>Dothideomycetes</taxon>
        <taxon>Pleosporomycetidae</taxon>
        <taxon>Pleosporales</taxon>
        <taxon>Pleosporineae</taxon>
        <taxon>Pleosporaceae</taxon>
        <taxon>Pyrenophora</taxon>
    </lineage>
</organism>
<dbReference type="GO" id="GO:0004674">
    <property type="term" value="F:protein serine/threonine kinase activity"/>
    <property type="evidence" value="ECO:0007669"/>
    <property type="project" value="UniProtKB-KW"/>
</dbReference>
<dbReference type="EC" id="2.7.11.1" evidence="1"/>
<accession>A0A3M7LYB9</accession>
<evidence type="ECO:0000256" key="7">
    <source>
        <dbReference type="ARBA" id="ARBA00047899"/>
    </source>
</evidence>
<dbReference type="EMBL" id="KE747810">
    <property type="protein sequence ID" value="RMZ67174.1"/>
    <property type="molecule type" value="Genomic_DNA"/>
</dbReference>
<protein>
    <recommendedName>
        <fullName evidence="1">non-specific serine/threonine protein kinase</fullName>
        <ecNumber evidence="1">2.7.11.1</ecNumber>
    </recommendedName>
</protein>
<dbReference type="InterPro" id="IPR050660">
    <property type="entry name" value="NEK_Ser/Thr_kinase"/>
</dbReference>
<proteinExistence type="predicted"/>
<comment type="catalytic activity">
    <reaction evidence="8">
        <text>L-seryl-[protein] + ATP = O-phospho-L-seryl-[protein] + ADP + H(+)</text>
        <dbReference type="Rhea" id="RHEA:17989"/>
        <dbReference type="Rhea" id="RHEA-COMP:9863"/>
        <dbReference type="Rhea" id="RHEA-COMP:11604"/>
        <dbReference type="ChEBI" id="CHEBI:15378"/>
        <dbReference type="ChEBI" id="CHEBI:29999"/>
        <dbReference type="ChEBI" id="CHEBI:30616"/>
        <dbReference type="ChEBI" id="CHEBI:83421"/>
        <dbReference type="ChEBI" id="CHEBI:456216"/>
        <dbReference type="EC" id="2.7.11.1"/>
    </reaction>
</comment>
<dbReference type="PROSITE" id="PS50011">
    <property type="entry name" value="PROTEIN_KINASE_DOM"/>
    <property type="match status" value="1"/>
</dbReference>
<dbReference type="PANTHER" id="PTHR43671">
    <property type="entry name" value="SERINE/THREONINE-PROTEIN KINASE NEK"/>
    <property type="match status" value="1"/>
</dbReference>
<feature type="domain" description="Protein kinase" evidence="9">
    <location>
        <begin position="15"/>
        <end position="279"/>
    </location>
</feature>
<reference evidence="10 11" key="1">
    <citation type="journal article" date="2014" name="PLoS ONE">
        <title>De novo Genome Assembly of the Fungal Plant Pathogen Pyrenophora semeniperda.</title>
        <authorList>
            <person name="Soliai M.M."/>
            <person name="Meyer S.E."/>
            <person name="Udall J.A."/>
            <person name="Elzinga D.E."/>
            <person name="Hermansen R.A."/>
            <person name="Bodily P.M."/>
            <person name="Hart A.A."/>
            <person name="Coleman C.E."/>
        </authorList>
    </citation>
    <scope>NUCLEOTIDE SEQUENCE [LARGE SCALE GENOMIC DNA]</scope>
    <source>
        <strain evidence="10 11">CCB06</strain>
        <tissue evidence="10">Mycelium</tissue>
    </source>
</reference>
<name>A0A3M7LYB9_9PLEO</name>
<dbReference type="InterPro" id="IPR000719">
    <property type="entry name" value="Prot_kinase_dom"/>
</dbReference>
<evidence type="ECO:0000256" key="4">
    <source>
        <dbReference type="ARBA" id="ARBA00022741"/>
    </source>
</evidence>
<evidence type="ECO:0000259" key="9">
    <source>
        <dbReference type="PROSITE" id="PS50011"/>
    </source>
</evidence>
<evidence type="ECO:0000256" key="8">
    <source>
        <dbReference type="ARBA" id="ARBA00048679"/>
    </source>
</evidence>
<evidence type="ECO:0000313" key="11">
    <source>
        <dbReference type="Proteomes" id="UP000265663"/>
    </source>
</evidence>
<dbReference type="SUPFAM" id="SSF56112">
    <property type="entry name" value="Protein kinase-like (PK-like)"/>
    <property type="match status" value="1"/>
</dbReference>
<evidence type="ECO:0000256" key="1">
    <source>
        <dbReference type="ARBA" id="ARBA00012513"/>
    </source>
</evidence>
<dbReference type="Gene3D" id="1.10.510.10">
    <property type="entry name" value="Transferase(Phosphotransferase) domain 1"/>
    <property type="match status" value="1"/>
</dbReference>
<dbReference type="SMART" id="SM00220">
    <property type="entry name" value="S_TKc"/>
    <property type="match status" value="1"/>
</dbReference>
<dbReference type="OrthoDB" id="310217at2759"/>
<dbReference type="Proteomes" id="UP000265663">
    <property type="component" value="Unassembled WGS sequence"/>
</dbReference>
<evidence type="ECO:0000256" key="2">
    <source>
        <dbReference type="ARBA" id="ARBA00022527"/>
    </source>
</evidence>
<evidence type="ECO:0000256" key="3">
    <source>
        <dbReference type="ARBA" id="ARBA00022679"/>
    </source>
</evidence>
<keyword evidence="3" id="KW-0808">Transferase</keyword>
<keyword evidence="4" id="KW-0547">Nucleotide-binding</keyword>
<dbReference type="GO" id="GO:0005634">
    <property type="term" value="C:nucleus"/>
    <property type="evidence" value="ECO:0007669"/>
    <property type="project" value="TreeGrafter"/>
</dbReference>
<keyword evidence="6" id="KW-0067">ATP-binding</keyword>
<evidence type="ECO:0000256" key="5">
    <source>
        <dbReference type="ARBA" id="ARBA00022777"/>
    </source>
</evidence>